<comment type="caution">
    <text evidence="7">The sequence shown here is derived from an EMBL/GenBank/DDBJ whole genome shotgun (WGS) entry which is preliminary data.</text>
</comment>
<dbReference type="GO" id="GO:0006508">
    <property type="term" value="P:proteolysis"/>
    <property type="evidence" value="ECO:0007669"/>
    <property type="project" value="UniProtKB-KW"/>
</dbReference>
<dbReference type="InterPro" id="IPR000064">
    <property type="entry name" value="NLP_P60_dom"/>
</dbReference>
<dbReference type="PANTHER" id="PTHR47359:SF3">
    <property type="entry name" value="NLP_P60 DOMAIN-CONTAINING PROTEIN-RELATED"/>
    <property type="match status" value="1"/>
</dbReference>
<evidence type="ECO:0000256" key="2">
    <source>
        <dbReference type="ARBA" id="ARBA00022670"/>
    </source>
</evidence>
<evidence type="ECO:0000313" key="7">
    <source>
        <dbReference type="EMBL" id="OKL54752.1"/>
    </source>
</evidence>
<dbReference type="PROSITE" id="PS51935">
    <property type="entry name" value="NLPC_P60"/>
    <property type="match status" value="1"/>
</dbReference>
<feature type="region of interest" description="Disordered" evidence="5">
    <location>
        <begin position="107"/>
        <end position="152"/>
    </location>
</feature>
<name>A0A1Q5Q4X4_9ACTO</name>
<reference evidence="8" key="1">
    <citation type="submission" date="2016-12" db="EMBL/GenBank/DDBJ databases">
        <authorList>
            <person name="Meng X."/>
        </authorList>
    </citation>
    <scope>NUCLEOTIDE SEQUENCE [LARGE SCALE GENOMIC DNA]</scope>
    <source>
        <strain evidence="8">DSM 19116</strain>
    </source>
</reference>
<dbReference type="Gene3D" id="3.90.1720.10">
    <property type="entry name" value="endopeptidase domain like (from Nostoc punctiforme)"/>
    <property type="match status" value="1"/>
</dbReference>
<organism evidence="7 8">
    <name type="scientific">Bowdeniella nasicola</name>
    <dbReference type="NCBI Taxonomy" id="208480"/>
    <lineage>
        <taxon>Bacteria</taxon>
        <taxon>Bacillati</taxon>
        <taxon>Actinomycetota</taxon>
        <taxon>Actinomycetes</taxon>
        <taxon>Actinomycetales</taxon>
        <taxon>Actinomycetaceae</taxon>
        <taxon>Bowdeniella</taxon>
    </lineage>
</organism>
<feature type="compositionally biased region" description="Low complexity" evidence="5">
    <location>
        <begin position="129"/>
        <end position="141"/>
    </location>
</feature>
<evidence type="ECO:0000256" key="5">
    <source>
        <dbReference type="SAM" id="MobiDB-lite"/>
    </source>
</evidence>
<dbReference type="InterPro" id="IPR051794">
    <property type="entry name" value="PG_Endopeptidase_C40"/>
</dbReference>
<keyword evidence="8" id="KW-1185">Reference proteome</keyword>
<evidence type="ECO:0000259" key="6">
    <source>
        <dbReference type="PROSITE" id="PS51935"/>
    </source>
</evidence>
<protein>
    <recommendedName>
        <fullName evidence="6">NlpC/P60 domain-containing protein</fullName>
    </recommendedName>
</protein>
<dbReference type="PANTHER" id="PTHR47359">
    <property type="entry name" value="PEPTIDOGLYCAN DL-ENDOPEPTIDASE CWLO"/>
    <property type="match status" value="1"/>
</dbReference>
<feature type="compositionally biased region" description="Low complexity" evidence="5">
    <location>
        <begin position="111"/>
        <end position="121"/>
    </location>
</feature>
<evidence type="ECO:0000256" key="1">
    <source>
        <dbReference type="ARBA" id="ARBA00007074"/>
    </source>
</evidence>
<evidence type="ECO:0000256" key="4">
    <source>
        <dbReference type="ARBA" id="ARBA00022807"/>
    </source>
</evidence>
<keyword evidence="2" id="KW-0645">Protease</keyword>
<dbReference type="Pfam" id="PF00877">
    <property type="entry name" value="NLPC_P60"/>
    <property type="match status" value="1"/>
</dbReference>
<keyword evidence="3" id="KW-0378">Hydrolase</keyword>
<evidence type="ECO:0000256" key="3">
    <source>
        <dbReference type="ARBA" id="ARBA00022801"/>
    </source>
</evidence>
<keyword evidence="4" id="KW-0788">Thiol protease</keyword>
<dbReference type="AlphaFoldDB" id="A0A1Q5Q4X4"/>
<dbReference type="RefSeq" id="WP_073715799.1">
    <property type="nucleotide sequence ID" value="NZ_MQVR01000008.1"/>
</dbReference>
<dbReference type="Proteomes" id="UP000185628">
    <property type="component" value="Unassembled WGS sequence"/>
</dbReference>
<dbReference type="GO" id="GO:0008234">
    <property type="term" value="F:cysteine-type peptidase activity"/>
    <property type="evidence" value="ECO:0007669"/>
    <property type="project" value="UniProtKB-KW"/>
</dbReference>
<dbReference type="EMBL" id="MQVR01000008">
    <property type="protein sequence ID" value="OKL54752.1"/>
    <property type="molecule type" value="Genomic_DNA"/>
</dbReference>
<evidence type="ECO:0000313" key="8">
    <source>
        <dbReference type="Proteomes" id="UP000185628"/>
    </source>
</evidence>
<dbReference type="OrthoDB" id="9815778at2"/>
<sequence length="269" mass="27441">MTVTSNKARYGAKRTVFSQVKDLTGAMTSGNPRKSAVIAASSGLALTMVSTAAGAATAPTPQLAAQAKVDTTHISQQAKSALSAPVTVQVAKDAEWNSGATVSVDAKKAPKPVVRPAAPAASERDNNRATRSTTRTAPAAAAKKETAEAPVQSAPASGIGAQVVAIALRYVGTPYVHGGSAPGAFDCSGFTSYVYAQVGIKLPRSSSAQRHAGRVVSASEARPGDLVWWPGHVGIYLGNGQHIAARNPGTPLKVSPIYRGGATFIRVTG</sequence>
<accession>A0A1Q5Q4X4</accession>
<proteinExistence type="inferred from homology"/>
<feature type="domain" description="NlpC/P60" evidence="6">
    <location>
        <begin position="157"/>
        <end position="269"/>
    </location>
</feature>
<gene>
    <name evidence="7" type="ORF">BSZ39_02390</name>
</gene>
<dbReference type="InterPro" id="IPR038765">
    <property type="entry name" value="Papain-like_cys_pep_sf"/>
</dbReference>
<comment type="similarity">
    <text evidence="1">Belongs to the peptidase C40 family.</text>
</comment>
<dbReference type="SUPFAM" id="SSF54001">
    <property type="entry name" value="Cysteine proteinases"/>
    <property type="match status" value="1"/>
</dbReference>